<comment type="subcellular location">
    <subcellularLocation>
        <location evidence="1">Mitochondrion</location>
    </subcellularLocation>
</comment>
<evidence type="ECO:0000256" key="5">
    <source>
        <dbReference type="ARBA" id="ARBA00022801"/>
    </source>
</evidence>
<protein>
    <recommendedName>
        <fullName evidence="3">RNA helicase</fullName>
        <ecNumber evidence="3">3.6.4.13</ecNumber>
    </recommendedName>
</protein>
<dbReference type="InterPro" id="IPR044774">
    <property type="entry name" value="Suv3_DEXQc"/>
</dbReference>
<dbReference type="KEGG" id="dci:103516842"/>
<dbReference type="GO" id="GO:0005524">
    <property type="term" value="F:ATP binding"/>
    <property type="evidence" value="ECO:0007669"/>
    <property type="project" value="UniProtKB-KW"/>
</dbReference>
<dbReference type="Pfam" id="PF18114">
    <property type="entry name" value="Suv3_N"/>
    <property type="match status" value="1"/>
</dbReference>
<keyword evidence="12" id="KW-1185">Reference proteome</keyword>
<keyword evidence="8" id="KW-0809">Transit peptide</keyword>
<dbReference type="GO" id="GO:0045025">
    <property type="term" value="C:mitochondrial degradosome"/>
    <property type="evidence" value="ECO:0007669"/>
    <property type="project" value="TreeGrafter"/>
</dbReference>
<evidence type="ECO:0000256" key="4">
    <source>
        <dbReference type="ARBA" id="ARBA00022741"/>
    </source>
</evidence>
<evidence type="ECO:0000256" key="7">
    <source>
        <dbReference type="ARBA" id="ARBA00022840"/>
    </source>
</evidence>
<dbReference type="Pfam" id="PF00271">
    <property type="entry name" value="Helicase_C"/>
    <property type="match status" value="1"/>
</dbReference>
<dbReference type="GeneID" id="103516842"/>
<feature type="domain" description="Helicase C-terminal" evidence="11">
    <location>
        <begin position="366"/>
        <end position="531"/>
    </location>
</feature>
<dbReference type="GO" id="GO:0000965">
    <property type="term" value="P:mitochondrial RNA 3'-end processing"/>
    <property type="evidence" value="ECO:0007669"/>
    <property type="project" value="TreeGrafter"/>
</dbReference>
<keyword evidence="5" id="KW-0378">Hydrolase</keyword>
<dbReference type="CDD" id="cd17913">
    <property type="entry name" value="DEXQc_Suv3"/>
    <property type="match status" value="1"/>
</dbReference>
<dbReference type="InterPro" id="IPR001650">
    <property type="entry name" value="Helicase_C-like"/>
</dbReference>
<dbReference type="FunFam" id="3.40.50.300:FF:000446">
    <property type="entry name" value="ATP-dependent RNA helicase SUPV3L1, mitochondrial"/>
    <property type="match status" value="1"/>
</dbReference>
<keyword evidence="6" id="KW-0347">Helicase</keyword>
<dbReference type="SUPFAM" id="SSF52540">
    <property type="entry name" value="P-loop containing nucleoside triphosphate hydrolases"/>
    <property type="match status" value="2"/>
</dbReference>
<dbReference type="GO" id="GO:0003724">
    <property type="term" value="F:RNA helicase activity"/>
    <property type="evidence" value="ECO:0007669"/>
    <property type="project" value="UniProtKB-EC"/>
</dbReference>
<evidence type="ECO:0000256" key="1">
    <source>
        <dbReference type="ARBA" id="ARBA00004173"/>
    </source>
</evidence>
<dbReference type="Gene3D" id="3.40.50.300">
    <property type="entry name" value="P-loop containing nucleotide triphosphate hydrolases"/>
    <property type="match status" value="2"/>
</dbReference>
<accession>A0A3Q0J935</accession>
<evidence type="ECO:0000256" key="6">
    <source>
        <dbReference type="ARBA" id="ARBA00022806"/>
    </source>
</evidence>
<dbReference type="OMA" id="HEWYPHA"/>
<dbReference type="SMART" id="SM00490">
    <property type="entry name" value="HELICc"/>
    <property type="match status" value="1"/>
</dbReference>
<dbReference type="STRING" id="121845.A0A3Q0J935"/>
<evidence type="ECO:0000313" key="12">
    <source>
        <dbReference type="Proteomes" id="UP000079169"/>
    </source>
</evidence>
<reference evidence="13" key="1">
    <citation type="submission" date="2025-08" db="UniProtKB">
        <authorList>
            <consortium name="RefSeq"/>
        </authorList>
    </citation>
    <scope>IDENTIFICATION</scope>
</reference>
<evidence type="ECO:0000259" key="11">
    <source>
        <dbReference type="PROSITE" id="PS51194"/>
    </source>
</evidence>
<dbReference type="Gene3D" id="1.20.272.40">
    <property type="match status" value="1"/>
</dbReference>
<evidence type="ECO:0000256" key="9">
    <source>
        <dbReference type="ARBA" id="ARBA00023128"/>
    </source>
</evidence>
<dbReference type="GO" id="GO:0016787">
    <property type="term" value="F:hydrolase activity"/>
    <property type="evidence" value="ECO:0007669"/>
    <property type="project" value="UniProtKB-KW"/>
</dbReference>
<dbReference type="InterPro" id="IPR055206">
    <property type="entry name" value="DEXQc_SUV3"/>
</dbReference>
<dbReference type="InterPro" id="IPR041453">
    <property type="entry name" value="Suv3_N"/>
</dbReference>
<dbReference type="Pfam" id="PF22527">
    <property type="entry name" value="DEXQc_Suv3"/>
    <property type="match status" value="1"/>
</dbReference>
<dbReference type="Proteomes" id="UP000079169">
    <property type="component" value="Unplaced"/>
</dbReference>
<keyword evidence="7" id="KW-0067">ATP-binding</keyword>
<dbReference type="RefSeq" id="XP_026684936.1">
    <property type="nucleotide sequence ID" value="XM_026829135.1"/>
</dbReference>
<organism evidence="12 13">
    <name type="scientific">Diaphorina citri</name>
    <name type="common">Asian citrus psyllid</name>
    <dbReference type="NCBI Taxonomy" id="121845"/>
    <lineage>
        <taxon>Eukaryota</taxon>
        <taxon>Metazoa</taxon>
        <taxon>Ecdysozoa</taxon>
        <taxon>Arthropoda</taxon>
        <taxon>Hexapoda</taxon>
        <taxon>Insecta</taxon>
        <taxon>Pterygota</taxon>
        <taxon>Neoptera</taxon>
        <taxon>Paraneoptera</taxon>
        <taxon>Hemiptera</taxon>
        <taxon>Sternorrhyncha</taxon>
        <taxon>Psylloidea</taxon>
        <taxon>Psyllidae</taxon>
        <taxon>Diaphorininae</taxon>
        <taxon>Diaphorina</taxon>
    </lineage>
</organism>
<dbReference type="InterPro" id="IPR027417">
    <property type="entry name" value="P-loop_NTPase"/>
</dbReference>
<evidence type="ECO:0000256" key="2">
    <source>
        <dbReference type="ARBA" id="ARBA00008708"/>
    </source>
</evidence>
<proteinExistence type="inferred from homology"/>
<comment type="similarity">
    <text evidence="2">Belongs to the helicase family.</text>
</comment>
<keyword evidence="9" id="KW-0496">Mitochondrion</keyword>
<dbReference type="CDD" id="cd18805">
    <property type="entry name" value="SF2_C_suv3"/>
    <property type="match status" value="1"/>
</dbReference>
<dbReference type="PANTHER" id="PTHR12131">
    <property type="entry name" value="ATP-DEPENDENT RNA AND DNA HELICASE"/>
    <property type="match status" value="1"/>
</dbReference>
<evidence type="ECO:0000313" key="13">
    <source>
        <dbReference type="RefSeq" id="XP_026684936.1"/>
    </source>
</evidence>
<dbReference type="PaxDb" id="121845-A0A3Q0J935"/>
<keyword evidence="4" id="KW-0547">Nucleotide-binding</keyword>
<dbReference type="AlphaFoldDB" id="A0A3Q0J935"/>
<dbReference type="InterPro" id="IPR050699">
    <property type="entry name" value="RNA-DNA_Helicase"/>
</dbReference>
<dbReference type="PANTHER" id="PTHR12131:SF1">
    <property type="entry name" value="ATP-DEPENDENT RNA HELICASE SUPV3L1, MITOCHONDRIAL-RELATED"/>
    <property type="match status" value="1"/>
</dbReference>
<evidence type="ECO:0000256" key="10">
    <source>
        <dbReference type="ARBA" id="ARBA00047984"/>
    </source>
</evidence>
<dbReference type="PROSITE" id="PS51194">
    <property type="entry name" value="HELICASE_CTER"/>
    <property type="match status" value="1"/>
</dbReference>
<comment type="catalytic activity">
    <reaction evidence="10">
        <text>ATP + H2O = ADP + phosphate + H(+)</text>
        <dbReference type="Rhea" id="RHEA:13065"/>
        <dbReference type="ChEBI" id="CHEBI:15377"/>
        <dbReference type="ChEBI" id="CHEBI:15378"/>
        <dbReference type="ChEBI" id="CHEBI:30616"/>
        <dbReference type="ChEBI" id="CHEBI:43474"/>
        <dbReference type="ChEBI" id="CHEBI:456216"/>
        <dbReference type="EC" id="3.6.4.13"/>
    </reaction>
</comment>
<dbReference type="EC" id="3.6.4.13" evidence="3"/>
<gene>
    <name evidence="13" type="primary">LOC103516842</name>
</gene>
<name>A0A3Q0J935_DIACI</name>
<evidence type="ECO:0000256" key="3">
    <source>
        <dbReference type="ARBA" id="ARBA00012552"/>
    </source>
</evidence>
<dbReference type="Gene3D" id="1.10.1740.140">
    <property type="match status" value="1"/>
</dbReference>
<dbReference type="FunFam" id="3.40.50.300:FF:000269">
    <property type="entry name" value="ATP-dependent RNA helicase SUPV3L1, mitochondrial"/>
    <property type="match status" value="1"/>
</dbReference>
<sequence length="564" mass="63187">MLKLNRIALSTYRLHQNVSYSMYKHFCKHKLLTRTSSKVLVRNKKSNTTNLFVPVHVKPNTDPTDANVGQELTVPVHVKPNTDPTDANVGQELTGGSIDKSETVKILNKFYQRQEIKIAAMDHGLDSYLQHQAYISFRRYCLETQSLPVDLHVVLSDIIQGAGHVDDMFPYYLRHAKQMFPHLDCMDDLKKISDLRNPAEWYPNARSISRRIIFHAGPTNSGKTYHALERFLSAESGVYCGPLKMLATEVFKKSNDRGTPCDLITGEEKKFIQGEEKPANHVACTVEMTSVNIPYEVAVIDEIQMMRDITRGWAWTRALLGLMAKEIHVCGEAGAVDLVKAIMMTTNEDVEVYKYKRLTELQIEDSAVGSLDNIQPGDCIVCFSKNDVYTVSRGIESRGTEVAVIYGSLPPTTKLAQASKFNDPDNPCKVMVATDAIGMGLNLSIRRVIFYSLIKPSLNEKGEREIDLISVSAALQIAGRAGRFNTHFEKGFVTTFKPDDLPILKNLLAQSPEPITKAGLHPTADQIELYAYHLPNSTLSNLMDIFVSLSTVDDSLYFMCNIEK</sequence>
<evidence type="ECO:0000256" key="8">
    <source>
        <dbReference type="ARBA" id="ARBA00022946"/>
    </source>
</evidence>